<sequence>MDRIAIDHAPGQFNLYQFPDKFVVEPVLGEGSLEIDRYSNDVNLKITSRQQPLQSSHQAIKVERINGLVGIVELVSGPYLIFIKSATSIGMFNDAEIFKVVEAELVPFKSSNLHLSEREVCLI</sequence>
<dbReference type="AlphaFoldDB" id="A0A6V7XI76"/>
<dbReference type="Proteomes" id="UP000580250">
    <property type="component" value="Unassembled WGS sequence"/>
</dbReference>
<accession>A0A6V7XI76</accession>
<dbReference type="EMBL" id="CAJEWN010001646">
    <property type="protein sequence ID" value="CAD2199079.1"/>
    <property type="molecule type" value="Genomic_DNA"/>
</dbReference>
<comment type="caution">
    <text evidence="1">The sequence shown here is derived from an EMBL/GenBank/DDBJ whole genome shotgun (WGS) entry which is preliminary data.</text>
</comment>
<name>A0A6V7XI76_MELEN</name>
<reference evidence="1 2" key="1">
    <citation type="submission" date="2020-08" db="EMBL/GenBank/DDBJ databases">
        <authorList>
            <person name="Koutsovoulos G."/>
            <person name="Danchin GJ E."/>
        </authorList>
    </citation>
    <scope>NUCLEOTIDE SEQUENCE [LARGE SCALE GENOMIC DNA]</scope>
</reference>
<dbReference type="PANTHER" id="PTHR45662:SF2">
    <property type="entry name" value="PHOSPHATIDYLINOSITOL-3-PHOSPHATASE SAC1"/>
    <property type="match status" value="1"/>
</dbReference>
<organism evidence="1 2">
    <name type="scientific">Meloidogyne enterolobii</name>
    <name type="common">Root-knot nematode worm</name>
    <name type="synonym">Meloidogyne mayaguensis</name>
    <dbReference type="NCBI Taxonomy" id="390850"/>
    <lineage>
        <taxon>Eukaryota</taxon>
        <taxon>Metazoa</taxon>
        <taxon>Ecdysozoa</taxon>
        <taxon>Nematoda</taxon>
        <taxon>Chromadorea</taxon>
        <taxon>Rhabditida</taxon>
        <taxon>Tylenchina</taxon>
        <taxon>Tylenchomorpha</taxon>
        <taxon>Tylenchoidea</taxon>
        <taxon>Meloidogynidae</taxon>
        <taxon>Meloidogyninae</taxon>
        <taxon>Meloidogyne</taxon>
    </lineage>
</organism>
<evidence type="ECO:0000313" key="1">
    <source>
        <dbReference type="EMBL" id="CAD2199079.1"/>
    </source>
</evidence>
<protein>
    <submittedName>
        <fullName evidence="1">Uncharacterized protein</fullName>
    </submittedName>
</protein>
<dbReference type="GO" id="GO:0005783">
    <property type="term" value="C:endoplasmic reticulum"/>
    <property type="evidence" value="ECO:0007669"/>
    <property type="project" value="TreeGrafter"/>
</dbReference>
<evidence type="ECO:0000313" key="2">
    <source>
        <dbReference type="Proteomes" id="UP000580250"/>
    </source>
</evidence>
<dbReference type="GO" id="GO:0046856">
    <property type="term" value="P:phosphatidylinositol dephosphorylation"/>
    <property type="evidence" value="ECO:0007669"/>
    <property type="project" value="TreeGrafter"/>
</dbReference>
<dbReference type="GO" id="GO:0043812">
    <property type="term" value="F:phosphatidylinositol-4-phosphate phosphatase activity"/>
    <property type="evidence" value="ECO:0007669"/>
    <property type="project" value="TreeGrafter"/>
</dbReference>
<dbReference type="OrthoDB" id="405996at2759"/>
<proteinExistence type="predicted"/>
<gene>
    <name evidence="1" type="ORF">MENT_LOCUS52445</name>
</gene>
<dbReference type="PANTHER" id="PTHR45662">
    <property type="entry name" value="PHOSPHATIDYLINOSITIDE PHOSPHATASE SAC1"/>
    <property type="match status" value="1"/>
</dbReference>